<organism evidence="1">
    <name type="scientific">Cupriavidus taiwanensis</name>
    <dbReference type="NCBI Taxonomy" id="164546"/>
    <lineage>
        <taxon>Bacteria</taxon>
        <taxon>Pseudomonadati</taxon>
        <taxon>Pseudomonadota</taxon>
        <taxon>Betaproteobacteria</taxon>
        <taxon>Burkholderiales</taxon>
        <taxon>Burkholderiaceae</taxon>
        <taxon>Cupriavidus</taxon>
    </lineage>
</organism>
<gene>
    <name evidence="1" type="ORF">CBM2613_A220339</name>
</gene>
<sequence>MLHSPELTTVSSEAKIIYQSLIFASSRFSFFRLLCTSIIRSETTKILADPPARLVAL</sequence>
<evidence type="ECO:0000313" key="1">
    <source>
        <dbReference type="EMBL" id="SOZ56620.1"/>
    </source>
</evidence>
<dbReference type="Proteomes" id="UP000256952">
    <property type="component" value="Chromosome CBM2613_a"/>
</dbReference>
<dbReference type="EMBL" id="OFTH01000015">
    <property type="protein sequence ID" value="SOZ56620.1"/>
    <property type="molecule type" value="Genomic_DNA"/>
</dbReference>
<name>A0A375DZ96_9BURK</name>
<accession>A0A375DZ96</accession>
<dbReference type="AlphaFoldDB" id="A0A375DZ96"/>
<comment type="caution">
    <text evidence="1">The sequence shown here is derived from an EMBL/GenBank/DDBJ whole genome shotgun (WGS) entry which is preliminary data.</text>
</comment>
<proteinExistence type="predicted"/>
<reference evidence="1" key="1">
    <citation type="submission" date="2018-01" db="EMBL/GenBank/DDBJ databases">
        <authorList>
            <person name="Clerissi C."/>
        </authorList>
    </citation>
    <scope>NUCLEOTIDE SEQUENCE</scope>
    <source>
        <strain evidence="1">Cupriavidus taiwanensis STM 8556</strain>
    </source>
</reference>
<protein>
    <submittedName>
        <fullName evidence="1">Uncharacterized protein</fullName>
    </submittedName>
</protein>